<feature type="coiled-coil region" evidence="1">
    <location>
        <begin position="88"/>
        <end position="144"/>
    </location>
</feature>
<dbReference type="Proteomes" id="UP001151699">
    <property type="component" value="Chromosome C"/>
</dbReference>
<organism evidence="3 4">
    <name type="scientific">Pseudolycoriella hygida</name>
    <dbReference type="NCBI Taxonomy" id="35572"/>
    <lineage>
        <taxon>Eukaryota</taxon>
        <taxon>Metazoa</taxon>
        <taxon>Ecdysozoa</taxon>
        <taxon>Arthropoda</taxon>
        <taxon>Hexapoda</taxon>
        <taxon>Insecta</taxon>
        <taxon>Pterygota</taxon>
        <taxon>Neoptera</taxon>
        <taxon>Endopterygota</taxon>
        <taxon>Diptera</taxon>
        <taxon>Nematocera</taxon>
        <taxon>Sciaroidea</taxon>
        <taxon>Sciaridae</taxon>
        <taxon>Pseudolycoriella</taxon>
    </lineage>
</organism>
<feature type="chain" id="PRO_5040218787" evidence="2">
    <location>
        <begin position="22"/>
        <end position="188"/>
    </location>
</feature>
<evidence type="ECO:0000256" key="2">
    <source>
        <dbReference type="SAM" id="SignalP"/>
    </source>
</evidence>
<reference evidence="3" key="1">
    <citation type="submission" date="2022-07" db="EMBL/GenBank/DDBJ databases">
        <authorList>
            <person name="Trinca V."/>
            <person name="Uliana J.V.C."/>
            <person name="Torres T.T."/>
            <person name="Ward R.J."/>
            <person name="Monesi N."/>
        </authorList>
    </citation>
    <scope>NUCLEOTIDE SEQUENCE</scope>
    <source>
        <strain evidence="3">HSMRA1968</strain>
        <tissue evidence="3">Whole embryos</tissue>
    </source>
</reference>
<evidence type="ECO:0000313" key="4">
    <source>
        <dbReference type="Proteomes" id="UP001151699"/>
    </source>
</evidence>
<dbReference type="AlphaFoldDB" id="A0A9Q0MMS0"/>
<comment type="caution">
    <text evidence="3">The sequence shown here is derived from an EMBL/GenBank/DDBJ whole genome shotgun (WGS) entry which is preliminary data.</text>
</comment>
<name>A0A9Q0MMS0_9DIPT</name>
<protein>
    <submittedName>
        <fullName evidence="3">Uncharacterized protein</fullName>
    </submittedName>
</protein>
<keyword evidence="1" id="KW-0175">Coiled coil</keyword>
<sequence length="188" mass="20825">MKQIFFFLAVSLIASRQECLADKKNPPVDLGALKPILDNLVAGLGLKKYNADEVKEARTNIIKAIKAETDVAVIRIVKVLKANKNCKTNSLRNNLKTLKDVIEDVKKDMKSDFKEVKAKLNKTLGQLRNAMKKVAASIKEIKDEDCRDGLGKIEKLATDLVLVVQEMAKNYIVVVDKYLAKSKGLLGG</sequence>
<evidence type="ECO:0000256" key="1">
    <source>
        <dbReference type="SAM" id="Coils"/>
    </source>
</evidence>
<gene>
    <name evidence="3" type="ORF">Bhyg_13321</name>
</gene>
<feature type="signal peptide" evidence="2">
    <location>
        <begin position="1"/>
        <end position="21"/>
    </location>
</feature>
<dbReference type="EMBL" id="WJQU01000004">
    <property type="protein sequence ID" value="KAJ6634742.1"/>
    <property type="molecule type" value="Genomic_DNA"/>
</dbReference>
<proteinExistence type="predicted"/>
<accession>A0A9Q0MMS0</accession>
<evidence type="ECO:0000313" key="3">
    <source>
        <dbReference type="EMBL" id="KAJ6634742.1"/>
    </source>
</evidence>
<keyword evidence="2" id="KW-0732">Signal</keyword>
<keyword evidence="4" id="KW-1185">Reference proteome</keyword>